<proteinExistence type="predicted"/>
<dbReference type="AlphaFoldDB" id="A0A7I4Y7T8"/>
<evidence type="ECO:0000313" key="1">
    <source>
        <dbReference type="Proteomes" id="UP000025227"/>
    </source>
</evidence>
<dbReference type="Proteomes" id="UP000025227">
    <property type="component" value="Unplaced"/>
</dbReference>
<evidence type="ECO:0000313" key="2">
    <source>
        <dbReference type="WBParaSite" id="HCON_00057370-00001"/>
    </source>
</evidence>
<organism evidence="1 2">
    <name type="scientific">Haemonchus contortus</name>
    <name type="common">Barber pole worm</name>
    <dbReference type="NCBI Taxonomy" id="6289"/>
    <lineage>
        <taxon>Eukaryota</taxon>
        <taxon>Metazoa</taxon>
        <taxon>Ecdysozoa</taxon>
        <taxon>Nematoda</taxon>
        <taxon>Chromadorea</taxon>
        <taxon>Rhabditida</taxon>
        <taxon>Rhabditina</taxon>
        <taxon>Rhabditomorpha</taxon>
        <taxon>Strongyloidea</taxon>
        <taxon>Trichostrongylidae</taxon>
        <taxon>Haemonchus</taxon>
    </lineage>
</organism>
<protein>
    <submittedName>
        <fullName evidence="2">Dirigent protein</fullName>
    </submittedName>
</protein>
<accession>A0A7I4Y7T8</accession>
<reference evidence="2" key="1">
    <citation type="submission" date="2020-12" db="UniProtKB">
        <authorList>
            <consortium name="WormBaseParasite"/>
        </authorList>
    </citation>
    <scope>IDENTIFICATION</scope>
    <source>
        <strain evidence="2">MHco3</strain>
    </source>
</reference>
<name>A0A7I4Y7T8_HAECO</name>
<dbReference type="WBParaSite" id="HCON_00057370-00001">
    <property type="protein sequence ID" value="HCON_00057370-00001"/>
    <property type="gene ID" value="HCON_00057370"/>
</dbReference>
<keyword evidence="1" id="KW-1185">Reference proteome</keyword>
<sequence>MGLSNHIDYGPMATSGLVSPVAMGAFTVTQSFPPFPSTLKQGLDETNAVLNATHRYDSTISQQLNNGHNTEVKILGNPLHFKACSRSFLVVFAQLEVSTPESPASDEVT</sequence>